<sequence>MKNILKTVIGIIIIVGIVAIFGLKNKESQDKKDISPNTSSSPSTLTVINNQIQVKNFEGSDFENITEKSIQVNQGSLVKTSSTGRGILESDNETTTIIDKNSEIRVAQSEQNKTKIELESGNLWSRVKKVFGQGEYYQIETNNAVATVRGTNFGTFFSDKQTIFMVSEGDVLAISINPETKKQIGPESTIGAGQKVIIKDGQDPIIEPLTESDKKLEWYVFNQTKTTPTATPRPSPTVSINPTPTEKPSPSPTSSPEPTPTPPEIISVIPKTINVTQGPVNFFVNGQKLKRVTGLFLNDILIKFFTIDEQTIGGTATSELQTGTYDVSVTLFTGEKLTLPEALVINNE</sequence>
<keyword evidence="2" id="KW-0812">Transmembrane</keyword>
<evidence type="ECO:0000259" key="3">
    <source>
        <dbReference type="Pfam" id="PF04773"/>
    </source>
</evidence>
<dbReference type="Proteomes" id="UP000230208">
    <property type="component" value="Unassembled WGS sequence"/>
</dbReference>
<feature type="compositionally biased region" description="Pro residues" evidence="1">
    <location>
        <begin position="245"/>
        <end position="263"/>
    </location>
</feature>
<dbReference type="InterPro" id="IPR006860">
    <property type="entry name" value="FecR"/>
</dbReference>
<gene>
    <name evidence="4" type="ORF">COV30_02385</name>
</gene>
<keyword evidence="2" id="KW-1133">Transmembrane helix</keyword>
<feature type="region of interest" description="Disordered" evidence="1">
    <location>
        <begin position="226"/>
        <end position="264"/>
    </location>
</feature>
<organism evidence="4 5">
    <name type="scientific">Candidatus Yanofskybacteria bacterium CG10_big_fil_rev_8_21_14_0_10_37_15</name>
    <dbReference type="NCBI Taxonomy" id="1975097"/>
    <lineage>
        <taxon>Bacteria</taxon>
        <taxon>Candidatus Yanofskyibacteriota</taxon>
    </lineage>
</organism>
<reference evidence="4 5" key="1">
    <citation type="submission" date="2017-09" db="EMBL/GenBank/DDBJ databases">
        <title>Depth-based differentiation of microbial function through sediment-hosted aquifers and enrichment of novel symbionts in the deep terrestrial subsurface.</title>
        <authorList>
            <person name="Probst A.J."/>
            <person name="Ladd B."/>
            <person name="Jarett J.K."/>
            <person name="Geller-Mcgrath D.E."/>
            <person name="Sieber C.M."/>
            <person name="Emerson J.B."/>
            <person name="Anantharaman K."/>
            <person name="Thomas B.C."/>
            <person name="Malmstrom R."/>
            <person name="Stieglmeier M."/>
            <person name="Klingl A."/>
            <person name="Woyke T."/>
            <person name="Ryan C.M."/>
            <person name="Banfield J.F."/>
        </authorList>
    </citation>
    <scope>NUCLEOTIDE SEQUENCE [LARGE SCALE GENOMIC DNA]</scope>
    <source>
        <strain evidence="4">CG10_big_fil_rev_8_21_14_0_10_37_15</strain>
    </source>
</reference>
<evidence type="ECO:0000313" key="5">
    <source>
        <dbReference type="Proteomes" id="UP000230208"/>
    </source>
</evidence>
<comment type="caution">
    <text evidence="4">The sequence shown here is derived from an EMBL/GenBank/DDBJ whole genome shotgun (WGS) entry which is preliminary data.</text>
</comment>
<accession>A0A2H0R5Q2</accession>
<keyword evidence="2" id="KW-0472">Membrane</keyword>
<evidence type="ECO:0000256" key="2">
    <source>
        <dbReference type="SAM" id="Phobius"/>
    </source>
</evidence>
<proteinExistence type="predicted"/>
<dbReference type="AlphaFoldDB" id="A0A2H0R5Q2"/>
<feature type="transmembrane region" description="Helical" evidence="2">
    <location>
        <begin position="6"/>
        <end position="23"/>
    </location>
</feature>
<dbReference type="Gene3D" id="2.60.120.1440">
    <property type="match status" value="1"/>
</dbReference>
<dbReference type="Pfam" id="PF04773">
    <property type="entry name" value="FecR"/>
    <property type="match status" value="1"/>
</dbReference>
<dbReference type="PANTHER" id="PTHR38731:SF1">
    <property type="entry name" value="FECR PROTEIN DOMAIN-CONTAINING PROTEIN"/>
    <property type="match status" value="1"/>
</dbReference>
<evidence type="ECO:0000313" key="4">
    <source>
        <dbReference type="EMBL" id="PIR41666.1"/>
    </source>
</evidence>
<protein>
    <recommendedName>
        <fullName evidence="3">FecR protein domain-containing protein</fullName>
    </recommendedName>
</protein>
<dbReference type="EMBL" id="PCXP01000030">
    <property type="protein sequence ID" value="PIR41666.1"/>
    <property type="molecule type" value="Genomic_DNA"/>
</dbReference>
<evidence type="ECO:0000256" key="1">
    <source>
        <dbReference type="SAM" id="MobiDB-lite"/>
    </source>
</evidence>
<dbReference type="PANTHER" id="PTHR38731">
    <property type="entry name" value="LIPL45-RELATED LIPOPROTEIN-RELATED"/>
    <property type="match status" value="1"/>
</dbReference>
<feature type="domain" description="FecR protein" evidence="3">
    <location>
        <begin position="78"/>
        <end position="171"/>
    </location>
</feature>
<name>A0A2H0R5Q2_9BACT</name>